<keyword evidence="11" id="KW-1185">Reference proteome</keyword>
<dbReference type="EMBL" id="JAMRYU010000008">
    <property type="protein sequence ID" value="MDC4240265.1"/>
    <property type="molecule type" value="Genomic_DNA"/>
</dbReference>
<keyword evidence="4" id="KW-0997">Cell inner membrane</keyword>
<evidence type="ECO:0000313" key="11">
    <source>
        <dbReference type="Proteomes" id="UP001141183"/>
    </source>
</evidence>
<evidence type="ECO:0000256" key="4">
    <source>
        <dbReference type="ARBA" id="ARBA00022519"/>
    </source>
</evidence>
<keyword evidence="6 8" id="KW-1133">Transmembrane helix</keyword>
<dbReference type="Pfam" id="PF12832">
    <property type="entry name" value="MFS_1_like"/>
    <property type="match status" value="1"/>
</dbReference>
<name>A0A9X3XIK5_9CLOT</name>
<dbReference type="InterPro" id="IPR024989">
    <property type="entry name" value="MFS_assoc_dom"/>
</dbReference>
<dbReference type="GO" id="GO:0030395">
    <property type="term" value="F:lactose binding"/>
    <property type="evidence" value="ECO:0007669"/>
    <property type="project" value="TreeGrafter"/>
</dbReference>
<evidence type="ECO:0000256" key="1">
    <source>
        <dbReference type="ARBA" id="ARBA00004429"/>
    </source>
</evidence>
<sequence>MKKYYSMTTFLTFGVFSILTTFYFPYLNQEIGLSLGEVGRVVSIGALFTLVAQPILSNRFSKVKNKNRFILIYLVSVFISIVGLMFINKNLSIIFAPIYGSLLGSVAGIFEIYIEELSIRNGYEFSDIRKWGSIGYAFIVFIAGIIINKFGYRILHILALLMVSAMMLVILLQFKDNIEINEKQNNTRIKDLFKDKNIIFLIIVVFLGMGSYMGLDFAYSSYLVDIVGDVNKANEIYSASISFRVVIEFFTFMIIAKYLSNSNSKKCLTIALSIAAIKVLLFSSGSVFLIVLGDQLHGIMYGLYLSFLFKYLREILDEHLVATSFAVLSVLSTGGSNFIYPSIYSLIQGKFGYVGMYILGFILLILSVVIFFSFLPNPKKSIK</sequence>
<feature type="transmembrane region" description="Helical" evidence="8">
    <location>
        <begin position="268"/>
        <end position="290"/>
    </location>
</feature>
<keyword evidence="7 8" id="KW-0472">Membrane</keyword>
<feature type="transmembrane region" description="Helical" evidence="8">
    <location>
        <begin position="154"/>
        <end position="174"/>
    </location>
</feature>
<dbReference type="PANTHER" id="PTHR23522">
    <property type="entry name" value="BLL5896 PROTEIN"/>
    <property type="match status" value="1"/>
</dbReference>
<keyword evidence="2" id="KW-0813">Transport</keyword>
<evidence type="ECO:0000259" key="9">
    <source>
        <dbReference type="Pfam" id="PF12832"/>
    </source>
</evidence>
<feature type="transmembrane region" description="Helical" evidence="8">
    <location>
        <begin position="93"/>
        <end position="110"/>
    </location>
</feature>
<feature type="transmembrane region" description="Helical" evidence="8">
    <location>
        <begin position="38"/>
        <end position="57"/>
    </location>
</feature>
<feature type="transmembrane region" description="Helical" evidence="8">
    <location>
        <begin position="198"/>
        <end position="224"/>
    </location>
</feature>
<feature type="transmembrane region" description="Helical" evidence="8">
    <location>
        <begin position="131"/>
        <end position="148"/>
    </location>
</feature>
<feature type="transmembrane region" description="Helical" evidence="8">
    <location>
        <begin position="296"/>
        <end position="312"/>
    </location>
</feature>
<accession>A0A9X3XIK5</accession>
<evidence type="ECO:0000256" key="3">
    <source>
        <dbReference type="ARBA" id="ARBA00022475"/>
    </source>
</evidence>
<dbReference type="RefSeq" id="WP_216684846.1">
    <property type="nucleotide sequence ID" value="NZ_CAXSLY010000001.1"/>
</dbReference>
<comment type="caution">
    <text evidence="10">The sequence shown here is derived from an EMBL/GenBank/DDBJ whole genome shotgun (WGS) entry which is preliminary data.</text>
</comment>
<evidence type="ECO:0000256" key="7">
    <source>
        <dbReference type="ARBA" id="ARBA00023136"/>
    </source>
</evidence>
<comment type="subcellular location">
    <subcellularLocation>
        <location evidence="1">Cell inner membrane</location>
        <topology evidence="1">Multi-pass membrane protein</topology>
    </subcellularLocation>
</comment>
<feature type="domain" description="Major facilitator superfamily associated" evidence="9">
    <location>
        <begin position="5"/>
        <end position="339"/>
    </location>
</feature>
<dbReference type="GO" id="GO:0015528">
    <property type="term" value="F:lactose:proton symporter activity"/>
    <property type="evidence" value="ECO:0007669"/>
    <property type="project" value="TreeGrafter"/>
</dbReference>
<proteinExistence type="predicted"/>
<dbReference type="AlphaFoldDB" id="A0A9X3XIK5"/>
<feature type="transmembrane region" description="Helical" evidence="8">
    <location>
        <begin position="69"/>
        <end position="87"/>
    </location>
</feature>
<reference evidence="10" key="1">
    <citation type="submission" date="2022-05" db="EMBL/GenBank/DDBJ databases">
        <title>Draft genome sequence of Clostridium tertium strain CP3 isolated from Peru.</title>
        <authorList>
            <person name="Hurtado R."/>
            <person name="Lima L."/>
            <person name="Sousa T."/>
            <person name="Jaiswal A.K."/>
            <person name="Tiwari S."/>
            <person name="Maturrano L."/>
            <person name="Brenig B."/>
            <person name="Azevedo V."/>
        </authorList>
    </citation>
    <scope>NUCLEOTIDE SEQUENCE</scope>
    <source>
        <strain evidence="10">CP3</strain>
    </source>
</reference>
<feature type="transmembrane region" description="Helical" evidence="8">
    <location>
        <begin position="352"/>
        <end position="375"/>
    </location>
</feature>
<feature type="transmembrane region" description="Helical" evidence="8">
    <location>
        <begin position="236"/>
        <end position="256"/>
    </location>
</feature>
<protein>
    <submittedName>
        <fullName evidence="10">MFS transporter</fullName>
    </submittedName>
</protein>
<organism evidence="10 11">
    <name type="scientific">Clostridium tertium</name>
    <dbReference type="NCBI Taxonomy" id="1559"/>
    <lineage>
        <taxon>Bacteria</taxon>
        <taxon>Bacillati</taxon>
        <taxon>Bacillota</taxon>
        <taxon>Clostridia</taxon>
        <taxon>Eubacteriales</taxon>
        <taxon>Clostridiaceae</taxon>
        <taxon>Clostridium</taxon>
    </lineage>
</organism>
<evidence type="ECO:0000256" key="6">
    <source>
        <dbReference type="ARBA" id="ARBA00022989"/>
    </source>
</evidence>
<gene>
    <name evidence="10" type="ORF">NE398_08810</name>
</gene>
<evidence type="ECO:0000256" key="2">
    <source>
        <dbReference type="ARBA" id="ARBA00022448"/>
    </source>
</evidence>
<dbReference type="PANTHER" id="PTHR23522:SF10">
    <property type="entry name" value="3-PHENYLPROPIONIC ACID TRANSPORTER-RELATED"/>
    <property type="match status" value="1"/>
</dbReference>
<feature type="transmembrane region" description="Helical" evidence="8">
    <location>
        <begin position="7"/>
        <end position="26"/>
    </location>
</feature>
<feature type="transmembrane region" description="Helical" evidence="8">
    <location>
        <begin position="319"/>
        <end position="340"/>
    </location>
</feature>
<evidence type="ECO:0000256" key="8">
    <source>
        <dbReference type="SAM" id="Phobius"/>
    </source>
</evidence>
<dbReference type="Proteomes" id="UP001141183">
    <property type="component" value="Unassembled WGS sequence"/>
</dbReference>
<evidence type="ECO:0000256" key="5">
    <source>
        <dbReference type="ARBA" id="ARBA00022692"/>
    </source>
</evidence>
<keyword evidence="3" id="KW-1003">Cell membrane</keyword>
<keyword evidence="5 8" id="KW-0812">Transmembrane</keyword>
<evidence type="ECO:0000313" key="10">
    <source>
        <dbReference type="EMBL" id="MDC4240265.1"/>
    </source>
</evidence>
<dbReference type="GO" id="GO:0005886">
    <property type="term" value="C:plasma membrane"/>
    <property type="evidence" value="ECO:0007669"/>
    <property type="project" value="UniProtKB-SubCell"/>
</dbReference>